<evidence type="ECO:0000259" key="3">
    <source>
        <dbReference type="Pfam" id="PF02517"/>
    </source>
</evidence>
<keyword evidence="2" id="KW-1133">Transmembrane helix</keyword>
<dbReference type="Pfam" id="PF02517">
    <property type="entry name" value="Rce1-like"/>
    <property type="match status" value="1"/>
</dbReference>
<dbReference type="PANTHER" id="PTHR43592">
    <property type="entry name" value="CAAX AMINO TERMINAL PROTEASE"/>
    <property type="match status" value="1"/>
</dbReference>
<evidence type="ECO:0000256" key="1">
    <source>
        <dbReference type="SAM" id="MobiDB-lite"/>
    </source>
</evidence>
<dbReference type="PANTHER" id="PTHR43592:SF24">
    <property type="entry name" value="CAAX AMINO TERMINAL PROTEASE FAMILY PROTEIN"/>
    <property type="match status" value="1"/>
</dbReference>
<keyword evidence="2" id="KW-0472">Membrane</keyword>
<feature type="compositionally biased region" description="Polar residues" evidence="1">
    <location>
        <begin position="69"/>
        <end position="81"/>
    </location>
</feature>
<accession>A0A7S3R2R4</accession>
<organism evidence="4">
    <name type="scientific">Dunaliella tertiolecta</name>
    <name type="common">Green alga</name>
    <dbReference type="NCBI Taxonomy" id="3047"/>
    <lineage>
        <taxon>Eukaryota</taxon>
        <taxon>Viridiplantae</taxon>
        <taxon>Chlorophyta</taxon>
        <taxon>core chlorophytes</taxon>
        <taxon>Chlorophyceae</taxon>
        <taxon>CS clade</taxon>
        <taxon>Chlamydomonadales</taxon>
        <taxon>Dunaliellaceae</taxon>
        <taxon>Dunaliella</taxon>
    </lineage>
</organism>
<dbReference type="EMBL" id="HBIP01026453">
    <property type="protein sequence ID" value="CAE0500903.1"/>
    <property type="molecule type" value="Transcribed_RNA"/>
</dbReference>
<dbReference type="AlphaFoldDB" id="A0A7S3R2R4"/>
<feature type="transmembrane region" description="Helical" evidence="2">
    <location>
        <begin position="166"/>
        <end position="184"/>
    </location>
</feature>
<feature type="domain" description="CAAX prenyl protease 2/Lysostaphin resistance protein A-like" evidence="3">
    <location>
        <begin position="255"/>
        <end position="340"/>
    </location>
</feature>
<feature type="transmembrane region" description="Helical" evidence="2">
    <location>
        <begin position="329"/>
        <end position="347"/>
    </location>
</feature>
<feature type="compositionally biased region" description="Low complexity" evidence="1">
    <location>
        <begin position="91"/>
        <end position="105"/>
    </location>
</feature>
<dbReference type="GO" id="GO:0004175">
    <property type="term" value="F:endopeptidase activity"/>
    <property type="evidence" value="ECO:0007669"/>
    <property type="project" value="UniProtKB-ARBA"/>
</dbReference>
<sequence length="353" mass="38685">MLNQTQGLGGQRVPCWHWLSRTSAVPTAAAPARHGFPPTSTSYCVHVSKVSISSIRTWAALGRPRRPVVSTSSASGASNEGWNERKEDFRGQGPHAGQAGGQQAAPPTPVQDENGDPIVPWGGAKIFQVMALWLLAYVIIGQVVLPIALTLLGIDRDAMSIRGHALLHLSLDVSQLGVTLLILWQTLKSYKPRMLGFFPVRWKGWWPLAVLLGCAVFPAVDFVAHQSISWLPVEADGWGGQMEASLSMGDWITNAAYFSVVSICAPIWEEAIFRGFLLTSMTRYMPTYLAAGASSLLFAMCHFRHQTFLPLLMLGSVFSAIFIKTRNLLPPIVLHSLWNVYVMFSLIKGNGVY</sequence>
<feature type="transmembrane region" description="Helical" evidence="2">
    <location>
        <begin position="251"/>
        <end position="269"/>
    </location>
</feature>
<feature type="transmembrane region" description="Helical" evidence="2">
    <location>
        <begin position="130"/>
        <end position="154"/>
    </location>
</feature>
<proteinExistence type="predicted"/>
<feature type="transmembrane region" description="Helical" evidence="2">
    <location>
        <begin position="204"/>
        <end position="224"/>
    </location>
</feature>
<gene>
    <name evidence="4" type="ORF">DTER00134_LOCUS15976</name>
</gene>
<evidence type="ECO:0000313" key="4">
    <source>
        <dbReference type="EMBL" id="CAE0500903.1"/>
    </source>
</evidence>
<dbReference type="InterPro" id="IPR003675">
    <property type="entry name" value="Rce1/LyrA-like_dom"/>
</dbReference>
<evidence type="ECO:0000256" key="2">
    <source>
        <dbReference type="SAM" id="Phobius"/>
    </source>
</evidence>
<dbReference type="GO" id="GO:0080120">
    <property type="term" value="P:CAAX-box protein maturation"/>
    <property type="evidence" value="ECO:0007669"/>
    <property type="project" value="UniProtKB-ARBA"/>
</dbReference>
<feature type="region of interest" description="Disordered" evidence="1">
    <location>
        <begin position="67"/>
        <end position="115"/>
    </location>
</feature>
<keyword evidence="2" id="KW-0812">Transmembrane</keyword>
<name>A0A7S3R2R4_DUNTE</name>
<feature type="transmembrane region" description="Helical" evidence="2">
    <location>
        <begin position="307"/>
        <end position="323"/>
    </location>
</feature>
<reference evidence="4" key="1">
    <citation type="submission" date="2021-01" db="EMBL/GenBank/DDBJ databases">
        <authorList>
            <person name="Corre E."/>
            <person name="Pelletier E."/>
            <person name="Niang G."/>
            <person name="Scheremetjew M."/>
            <person name="Finn R."/>
            <person name="Kale V."/>
            <person name="Holt S."/>
            <person name="Cochrane G."/>
            <person name="Meng A."/>
            <person name="Brown T."/>
            <person name="Cohen L."/>
        </authorList>
    </citation>
    <scope>NUCLEOTIDE SEQUENCE</scope>
    <source>
        <strain evidence="4">CCMP1320</strain>
    </source>
</reference>
<protein>
    <recommendedName>
        <fullName evidence="3">CAAX prenyl protease 2/Lysostaphin resistance protein A-like domain-containing protein</fullName>
    </recommendedName>
</protein>